<accession>A0ABP3KVW1</accession>
<evidence type="ECO:0000256" key="1">
    <source>
        <dbReference type="ARBA" id="ARBA00022553"/>
    </source>
</evidence>
<dbReference type="PANTHER" id="PTHR33745:SF3">
    <property type="entry name" value="RSBT CO-ANTAGONIST PROTEIN RSBRC"/>
    <property type="match status" value="1"/>
</dbReference>
<gene>
    <name evidence="3" type="ORF">GCM10008986_12010</name>
</gene>
<dbReference type="CDD" id="cd07041">
    <property type="entry name" value="STAS_RsbR_RsbS_like"/>
    <property type="match status" value="1"/>
</dbReference>
<dbReference type="PROSITE" id="PS50801">
    <property type="entry name" value="STAS"/>
    <property type="match status" value="1"/>
</dbReference>
<name>A0ABP3KVW1_9BACI</name>
<dbReference type="SUPFAM" id="SSF52091">
    <property type="entry name" value="SpoIIaa-like"/>
    <property type="match status" value="1"/>
</dbReference>
<dbReference type="EMBL" id="BAAADO010000002">
    <property type="protein sequence ID" value="GAA0488036.1"/>
    <property type="molecule type" value="Genomic_DNA"/>
</dbReference>
<organism evidence="3 4">
    <name type="scientific">Salinibacillus aidingensis</name>
    <dbReference type="NCBI Taxonomy" id="237684"/>
    <lineage>
        <taxon>Bacteria</taxon>
        <taxon>Bacillati</taxon>
        <taxon>Bacillota</taxon>
        <taxon>Bacilli</taxon>
        <taxon>Bacillales</taxon>
        <taxon>Bacillaceae</taxon>
        <taxon>Salinibacillus</taxon>
    </lineage>
</organism>
<dbReference type="InterPro" id="IPR051932">
    <property type="entry name" value="Bact_StressResp_Reg"/>
</dbReference>
<comment type="caution">
    <text evidence="3">The sequence shown here is derived from an EMBL/GenBank/DDBJ whole genome shotgun (WGS) entry which is preliminary data.</text>
</comment>
<dbReference type="Gene3D" id="3.30.750.24">
    <property type="entry name" value="STAS domain"/>
    <property type="match status" value="1"/>
</dbReference>
<protein>
    <recommendedName>
        <fullName evidence="2">STAS domain-containing protein</fullName>
    </recommendedName>
</protein>
<dbReference type="RefSeq" id="WP_343838736.1">
    <property type="nucleotide sequence ID" value="NZ_BAAADO010000002.1"/>
</dbReference>
<dbReference type="InterPro" id="IPR036513">
    <property type="entry name" value="STAS_dom_sf"/>
</dbReference>
<dbReference type="PANTHER" id="PTHR33745">
    <property type="entry name" value="RSBT ANTAGONIST PROTEIN RSBS-RELATED"/>
    <property type="match status" value="1"/>
</dbReference>
<dbReference type="Pfam" id="PF01740">
    <property type="entry name" value="STAS"/>
    <property type="match status" value="1"/>
</dbReference>
<evidence type="ECO:0000259" key="2">
    <source>
        <dbReference type="PROSITE" id="PS50801"/>
    </source>
</evidence>
<evidence type="ECO:0000313" key="4">
    <source>
        <dbReference type="Proteomes" id="UP001500880"/>
    </source>
</evidence>
<proteinExistence type="predicted"/>
<feature type="domain" description="STAS" evidence="2">
    <location>
        <begin position="160"/>
        <end position="273"/>
    </location>
</feature>
<dbReference type="InterPro" id="IPR002645">
    <property type="entry name" value="STAS_dom"/>
</dbReference>
<reference evidence="4" key="1">
    <citation type="journal article" date="2019" name="Int. J. Syst. Evol. Microbiol.">
        <title>The Global Catalogue of Microorganisms (GCM) 10K type strain sequencing project: providing services to taxonomists for standard genome sequencing and annotation.</title>
        <authorList>
            <consortium name="The Broad Institute Genomics Platform"/>
            <consortium name="The Broad Institute Genome Sequencing Center for Infectious Disease"/>
            <person name="Wu L."/>
            <person name="Ma J."/>
        </authorList>
    </citation>
    <scope>NUCLEOTIDE SEQUENCE [LARGE SCALE GENOMIC DNA]</scope>
    <source>
        <strain evidence="4">JCM 12389</strain>
    </source>
</reference>
<dbReference type="Proteomes" id="UP001500880">
    <property type="component" value="Unassembled WGS sequence"/>
</dbReference>
<keyword evidence="1" id="KW-0597">Phosphoprotein</keyword>
<sequence>MELNFQEGQDMKSFLVNNRDQFEEYLLEEAVNVRDKIDEIHRIGNINLINNAHKLVLYIVEEQHEEVVAFARQEGIAWAKHSLTVAFKLEWVNAIRRTLWFFLYQYDQKHNKEATIDHFYTQEKQINDQMDEFLNAFFISYSRYKDELIEKHKRLVEKLSVPLIPITSTISVLPLIGTIDYNRASIIEEQVLMEIGKVRIGTLIMDFSGVVDMEEDTISQILKVIDGVKMMGCKPLLTGIRPELVRKFMNFGKLDVETKATLQQTLSEYMSEFSQ</sequence>
<keyword evidence="4" id="KW-1185">Reference proteome</keyword>
<evidence type="ECO:0000313" key="3">
    <source>
        <dbReference type="EMBL" id="GAA0488036.1"/>
    </source>
</evidence>